<gene>
    <name evidence="6" type="ORF">QBC37DRAFT_291581</name>
</gene>
<feature type="compositionally biased region" description="Low complexity" evidence="4">
    <location>
        <begin position="176"/>
        <end position="190"/>
    </location>
</feature>
<dbReference type="PROSITE" id="PS51011">
    <property type="entry name" value="ARID"/>
    <property type="match status" value="1"/>
</dbReference>
<evidence type="ECO:0000256" key="1">
    <source>
        <dbReference type="ARBA" id="ARBA00023015"/>
    </source>
</evidence>
<feature type="region of interest" description="Disordered" evidence="4">
    <location>
        <begin position="63"/>
        <end position="255"/>
    </location>
</feature>
<dbReference type="InterPro" id="IPR051232">
    <property type="entry name" value="ARID/SWI1_ChromRemod"/>
</dbReference>
<feature type="domain" description="ARID" evidence="5">
    <location>
        <begin position="362"/>
        <end position="456"/>
    </location>
</feature>
<organism evidence="6 7">
    <name type="scientific">Rhypophila decipiens</name>
    <dbReference type="NCBI Taxonomy" id="261697"/>
    <lineage>
        <taxon>Eukaryota</taxon>
        <taxon>Fungi</taxon>
        <taxon>Dikarya</taxon>
        <taxon>Ascomycota</taxon>
        <taxon>Pezizomycotina</taxon>
        <taxon>Sordariomycetes</taxon>
        <taxon>Sordariomycetidae</taxon>
        <taxon>Sordariales</taxon>
        <taxon>Naviculisporaceae</taxon>
        <taxon>Rhypophila</taxon>
    </lineage>
</organism>
<feature type="compositionally biased region" description="Polar residues" evidence="4">
    <location>
        <begin position="133"/>
        <end position="148"/>
    </location>
</feature>
<dbReference type="Proteomes" id="UP001301769">
    <property type="component" value="Unassembled WGS sequence"/>
</dbReference>
<dbReference type="PANTHER" id="PTHR13964">
    <property type="entry name" value="RBP-RELATED"/>
    <property type="match status" value="1"/>
</dbReference>
<keyword evidence="1" id="KW-0805">Transcription regulation</keyword>
<dbReference type="InterPro" id="IPR001606">
    <property type="entry name" value="ARID_dom"/>
</dbReference>
<evidence type="ECO:0000256" key="4">
    <source>
        <dbReference type="SAM" id="MobiDB-lite"/>
    </source>
</evidence>
<feature type="compositionally biased region" description="Low complexity" evidence="4">
    <location>
        <begin position="215"/>
        <end position="255"/>
    </location>
</feature>
<dbReference type="GO" id="GO:0000976">
    <property type="term" value="F:transcription cis-regulatory region binding"/>
    <property type="evidence" value="ECO:0007669"/>
    <property type="project" value="TreeGrafter"/>
</dbReference>
<dbReference type="AlphaFoldDB" id="A0AAN6Y2H5"/>
<accession>A0AAN6Y2H5</accession>
<feature type="compositionally biased region" description="Polar residues" evidence="4">
    <location>
        <begin position="543"/>
        <end position="555"/>
    </location>
</feature>
<dbReference type="Gene3D" id="1.10.150.60">
    <property type="entry name" value="ARID DNA-binding domain"/>
    <property type="match status" value="1"/>
</dbReference>
<dbReference type="GO" id="GO:0006357">
    <property type="term" value="P:regulation of transcription by RNA polymerase II"/>
    <property type="evidence" value="ECO:0007669"/>
    <property type="project" value="TreeGrafter"/>
</dbReference>
<dbReference type="EMBL" id="MU858163">
    <property type="protein sequence ID" value="KAK4210870.1"/>
    <property type="molecule type" value="Genomic_DNA"/>
</dbReference>
<dbReference type="CDD" id="cd16871">
    <property type="entry name" value="ARID_Swi1p-like"/>
    <property type="match status" value="1"/>
</dbReference>
<feature type="compositionally biased region" description="Pro residues" evidence="4">
    <location>
        <begin position="320"/>
        <end position="336"/>
    </location>
</feature>
<feature type="compositionally biased region" description="Polar residues" evidence="4">
    <location>
        <begin position="65"/>
        <end position="80"/>
    </location>
</feature>
<keyword evidence="2" id="KW-0804">Transcription</keyword>
<name>A0AAN6Y2H5_9PEZI</name>
<protein>
    <submittedName>
        <fullName evidence="6">SWI/SNF chromatin-remodeling complex subunit sol1</fullName>
    </submittedName>
</protein>
<comment type="caution">
    <text evidence="6">The sequence shown here is derived from an EMBL/GenBank/DDBJ whole genome shotgun (WGS) entry which is preliminary data.</text>
</comment>
<dbReference type="SUPFAM" id="SSF46774">
    <property type="entry name" value="ARID-like"/>
    <property type="match status" value="1"/>
</dbReference>
<dbReference type="GO" id="GO:0016514">
    <property type="term" value="C:SWI/SNF complex"/>
    <property type="evidence" value="ECO:0007669"/>
    <property type="project" value="TreeGrafter"/>
</dbReference>
<evidence type="ECO:0000256" key="3">
    <source>
        <dbReference type="ARBA" id="ARBA00023242"/>
    </source>
</evidence>
<proteinExistence type="predicted"/>
<evidence type="ECO:0000256" key="2">
    <source>
        <dbReference type="ARBA" id="ARBA00023163"/>
    </source>
</evidence>
<dbReference type="SMART" id="SM01014">
    <property type="entry name" value="ARID"/>
    <property type="match status" value="1"/>
</dbReference>
<evidence type="ECO:0000313" key="7">
    <source>
        <dbReference type="Proteomes" id="UP001301769"/>
    </source>
</evidence>
<dbReference type="PANTHER" id="PTHR13964:SF27">
    <property type="entry name" value="HAT-TRICK, ISOFORM D"/>
    <property type="match status" value="1"/>
</dbReference>
<feature type="compositionally biased region" description="Pro residues" evidence="4">
    <location>
        <begin position="508"/>
        <end position="517"/>
    </location>
</feature>
<dbReference type="InterPro" id="IPR036431">
    <property type="entry name" value="ARID_dom_sf"/>
</dbReference>
<evidence type="ECO:0000313" key="6">
    <source>
        <dbReference type="EMBL" id="KAK4210870.1"/>
    </source>
</evidence>
<keyword evidence="7" id="KW-1185">Reference proteome</keyword>
<feature type="region of interest" description="Disordered" evidence="4">
    <location>
        <begin position="459"/>
        <end position="586"/>
    </location>
</feature>
<sequence>MSSSWINEAAVQNHNGNGFPHINDPSAVAGAMMDPSAFMANSAPFNPQFANPQQIVMPNGPMRNASPSFPNPMYQTNQVIPSKRPRPREDSMGQSPRQAPGMLPTSRAETPQQSQFAGFPQPGMPQPQAGQPTQYPHLQPNGSANATPSPIMGNQMRPGSVPQRVSTASPHPHPFSPAAQQFSQQSPIPSEHGGTPQPFMQQNNFGPGFNPQFKPSQSPSRPSASPNPMTGQMMPQQMGQMPQMPGQMPGQMPSQMAGQMQNQMFQQQLAQGRNPMEQQQQHQQRMMYQMQLQQQAQRNNMQMPQMPGQNMMPQGMQPGQQPPQGQPRPMMAPRPGMPNGQMAPGAMRPQPGGPQQPGMPRPQPPEQFMKNLTTFMHSKNLPLDLNPIVEGRPIPLMSLFQVVFHKYGGYRNVTQSNLWPQLSSMLGFPPQHAPTAPQHLRAIYERNLAKFEEAWANQHKMRMQQQGGAHVAPQLQQGTPTKGMHPGQMGPNQMMQPGQQQQFQQGPIPSPIKPPGPQQSVNGFPSPHPSQVQQPGHAPPGHNRNSMSRSVQPTPTADEFPLSSPAHSKAGSISMPGSAHPEGQRLHEDSATTLRFPAPFTRDPEEYIPCSRELTRYGGVDLQAVDKYGPDLIKFRPDIPPAEELGNVDIHALTKSIQSGIHGEVRLALDTLATISVIGPEDPKYARLRLDLRLCDDLVESLVECAEEQVDLLAEHSEEASNEVTLPSYEDVVRACRIERFGIRSVSVFGSQGYELDHAADRLIAITTILRNLSFPEENQASLADDTVIKFLCVVIRYLGTREMLLRTHVNTLDFMKDIVIFLSNVAGSIEIPGREQAFCLLQFLLAFAPSPAPTFTNDQLFFSPYDPALHPYLPHAVDSLAKLLARDEPNRSHYTTIFSAELNAPSTPPCELLTRTFALAISPIPDNSRQTKRQPNFPPLVEIRKPFLMQGLLAADILAALAPSFETGVTRSWLASGNGFAQNLFVLIRQLSTQYDSQAMRPGGGRGQNRRDSELVYIVGLAVNTLRRLCEKARDPSDPVGEHSIPPNALPRNDGLLAALQMHAPEWSKEGMLADLMAYANLER</sequence>
<feature type="compositionally biased region" description="Pro residues" evidence="4">
    <location>
        <begin position="351"/>
        <end position="365"/>
    </location>
</feature>
<feature type="compositionally biased region" description="Low complexity" evidence="4">
    <location>
        <begin position="115"/>
        <end position="132"/>
    </location>
</feature>
<reference evidence="6" key="1">
    <citation type="journal article" date="2023" name="Mol. Phylogenet. Evol.">
        <title>Genome-scale phylogeny and comparative genomics of the fungal order Sordariales.</title>
        <authorList>
            <person name="Hensen N."/>
            <person name="Bonometti L."/>
            <person name="Westerberg I."/>
            <person name="Brannstrom I.O."/>
            <person name="Guillou S."/>
            <person name="Cros-Aarteil S."/>
            <person name="Calhoun S."/>
            <person name="Haridas S."/>
            <person name="Kuo A."/>
            <person name="Mondo S."/>
            <person name="Pangilinan J."/>
            <person name="Riley R."/>
            <person name="LaButti K."/>
            <person name="Andreopoulos B."/>
            <person name="Lipzen A."/>
            <person name="Chen C."/>
            <person name="Yan M."/>
            <person name="Daum C."/>
            <person name="Ng V."/>
            <person name="Clum A."/>
            <person name="Steindorff A."/>
            <person name="Ohm R.A."/>
            <person name="Martin F."/>
            <person name="Silar P."/>
            <person name="Natvig D.O."/>
            <person name="Lalanne C."/>
            <person name="Gautier V."/>
            <person name="Ament-Velasquez S.L."/>
            <person name="Kruys A."/>
            <person name="Hutchinson M.I."/>
            <person name="Powell A.J."/>
            <person name="Barry K."/>
            <person name="Miller A.N."/>
            <person name="Grigoriev I.V."/>
            <person name="Debuchy R."/>
            <person name="Gladieux P."/>
            <person name="Hiltunen Thoren M."/>
            <person name="Johannesson H."/>
        </authorList>
    </citation>
    <scope>NUCLEOTIDE SEQUENCE</scope>
    <source>
        <strain evidence="6">PSN293</strain>
    </source>
</reference>
<reference evidence="6" key="2">
    <citation type="submission" date="2023-05" db="EMBL/GenBank/DDBJ databases">
        <authorList>
            <consortium name="Lawrence Berkeley National Laboratory"/>
            <person name="Steindorff A."/>
            <person name="Hensen N."/>
            <person name="Bonometti L."/>
            <person name="Westerberg I."/>
            <person name="Brannstrom I.O."/>
            <person name="Guillou S."/>
            <person name="Cros-Aarteil S."/>
            <person name="Calhoun S."/>
            <person name="Haridas S."/>
            <person name="Kuo A."/>
            <person name="Mondo S."/>
            <person name="Pangilinan J."/>
            <person name="Riley R."/>
            <person name="Labutti K."/>
            <person name="Andreopoulos B."/>
            <person name="Lipzen A."/>
            <person name="Chen C."/>
            <person name="Yanf M."/>
            <person name="Daum C."/>
            <person name="Ng V."/>
            <person name="Clum A."/>
            <person name="Ohm R."/>
            <person name="Martin F."/>
            <person name="Silar P."/>
            <person name="Natvig D."/>
            <person name="Lalanne C."/>
            <person name="Gautier V."/>
            <person name="Ament-Velasquez S.L."/>
            <person name="Kruys A."/>
            <person name="Hutchinson M.I."/>
            <person name="Powell A.J."/>
            <person name="Barry K."/>
            <person name="Miller A.N."/>
            <person name="Grigoriev I.V."/>
            <person name="Debuchy R."/>
            <person name="Gladieux P."/>
            <person name="Thoren M.H."/>
            <person name="Johannesson H."/>
        </authorList>
    </citation>
    <scope>NUCLEOTIDE SEQUENCE</scope>
    <source>
        <strain evidence="6">PSN293</strain>
    </source>
</reference>
<keyword evidence="3" id="KW-0539">Nucleus</keyword>
<feature type="compositionally biased region" description="Low complexity" evidence="4">
    <location>
        <begin position="483"/>
        <end position="507"/>
    </location>
</feature>
<dbReference type="SMART" id="SM00501">
    <property type="entry name" value="BRIGHT"/>
    <property type="match status" value="1"/>
</dbReference>
<evidence type="ECO:0000259" key="5">
    <source>
        <dbReference type="PROSITE" id="PS51011"/>
    </source>
</evidence>
<dbReference type="Pfam" id="PF01388">
    <property type="entry name" value="ARID"/>
    <property type="match status" value="1"/>
</dbReference>
<feature type="compositionally biased region" description="Low complexity" evidence="4">
    <location>
        <begin position="337"/>
        <end position="350"/>
    </location>
</feature>
<feature type="region of interest" description="Disordered" evidence="4">
    <location>
        <begin position="314"/>
        <end position="367"/>
    </location>
</feature>